<proteinExistence type="predicted"/>
<organism evidence="1 2">
    <name type="scientific">Halosquirtibacter laminarini</name>
    <dbReference type="NCBI Taxonomy" id="3374600"/>
    <lineage>
        <taxon>Bacteria</taxon>
        <taxon>Pseudomonadati</taxon>
        <taxon>Bacteroidota</taxon>
        <taxon>Bacteroidia</taxon>
        <taxon>Marinilabiliales</taxon>
        <taxon>Prolixibacteraceae</taxon>
        <taxon>Halosquirtibacter</taxon>
    </lineage>
</organism>
<gene>
    <name evidence="1" type="ORF">K4L44_05180</name>
</gene>
<dbReference type="Proteomes" id="UP000826212">
    <property type="component" value="Chromosome"/>
</dbReference>
<name>A0AC61NPR2_9BACT</name>
<reference evidence="1" key="1">
    <citation type="submission" date="2021-08" db="EMBL/GenBank/DDBJ databases">
        <title>Novel anaerobic bacterium isolated from sea squirt in East Sea, Republic of Korea.</title>
        <authorList>
            <person name="Nguyen T.H."/>
            <person name="Li Z."/>
            <person name="Lee Y.-J."/>
            <person name="Ko J."/>
            <person name="Kim S.-G."/>
        </authorList>
    </citation>
    <scope>NUCLEOTIDE SEQUENCE</scope>
    <source>
        <strain evidence="1">KCTC 25031</strain>
    </source>
</reference>
<evidence type="ECO:0000313" key="2">
    <source>
        <dbReference type="Proteomes" id="UP000826212"/>
    </source>
</evidence>
<sequence>MKRLILVLCCLAFCMTVFAQTLQVSGNITDKEGLPLPGVAVMIKGTTQGAASNFDGVFSLKAPKDATLIFSFIGFNKQEINVNNRTKIDVILEENVTSLNEVVAIGYGSMKKKDLTGSVASVKADEIVKNAGATLDQGLQGKVAGVHIMQNSATPGGGVSVRIRGVGGFNNSEPLYVVDGVPVNATSSEASNPLSSINPNDIASLDILKDAASAAIYGSRAANGVVIITTKKGQKGEGEIAYNGYYGVQKVSKVMERMTGSQFAQYTKDLRAIDGGDYPLNDPSSYGEGTDWFDAITQVAPIQDHQLSFSGASDKGHFFVSTGYLNQEGTTKGTSFNRFTLRANMDRDIKEWLKIGTNLSYAVSEQKGCGGARNNNNSIIVDAYTFYPTIPTHDKDGNYSATDKNSLYKPRANPLYGAERKKYPLRINRFMGIGYLPFF</sequence>
<accession>A0AC61NPR2</accession>
<dbReference type="EMBL" id="CP081303">
    <property type="protein sequence ID" value="QZE15229.1"/>
    <property type="molecule type" value="Genomic_DNA"/>
</dbReference>
<keyword evidence="2" id="KW-1185">Reference proteome</keyword>
<evidence type="ECO:0000313" key="1">
    <source>
        <dbReference type="EMBL" id="QZE15229.1"/>
    </source>
</evidence>
<protein>
    <submittedName>
        <fullName evidence="1">SusC/RagA family TonB-linked outer membrane protein</fullName>
    </submittedName>
</protein>